<reference evidence="22 23" key="1">
    <citation type="submission" date="2019-06" db="EMBL/GenBank/DDBJ databases">
        <title>Draft genomes of female and male turbot (Scophthalmus maximus).</title>
        <authorList>
            <person name="Xu H."/>
            <person name="Xu X.-W."/>
            <person name="Shao C."/>
            <person name="Chen S."/>
        </authorList>
    </citation>
    <scope>NUCLEOTIDE SEQUENCE [LARGE SCALE GENOMIC DNA]</scope>
    <source>
        <strain evidence="22">Ysfricsl-2016a</strain>
        <tissue evidence="22">Blood</tissue>
    </source>
</reference>
<evidence type="ECO:0000256" key="14">
    <source>
        <dbReference type="ARBA" id="ARBA00024182"/>
    </source>
</evidence>
<dbReference type="InterPro" id="IPR036322">
    <property type="entry name" value="WD40_repeat_dom_sf"/>
</dbReference>
<dbReference type="GO" id="GO:0004672">
    <property type="term" value="F:protein kinase activity"/>
    <property type="evidence" value="ECO:0007669"/>
    <property type="project" value="InterPro"/>
</dbReference>
<dbReference type="GO" id="GO:0005524">
    <property type="term" value="F:ATP binding"/>
    <property type="evidence" value="ECO:0007669"/>
    <property type="project" value="InterPro"/>
</dbReference>
<evidence type="ECO:0000256" key="7">
    <source>
        <dbReference type="ARBA" id="ARBA00022737"/>
    </source>
</evidence>
<dbReference type="SMART" id="SM00184">
    <property type="entry name" value="RING"/>
    <property type="match status" value="1"/>
</dbReference>
<dbReference type="PROSITE" id="PS50089">
    <property type="entry name" value="ZF_RING_2"/>
    <property type="match status" value="1"/>
</dbReference>
<dbReference type="InterPro" id="IPR001245">
    <property type="entry name" value="Ser-Thr/Tyr_kinase_cat_dom"/>
</dbReference>
<evidence type="ECO:0000256" key="13">
    <source>
        <dbReference type="ARBA" id="ARBA00023180"/>
    </source>
</evidence>
<feature type="repeat" description="Cys-rich GLG1" evidence="16">
    <location>
        <begin position="1348"/>
        <end position="1408"/>
    </location>
</feature>
<keyword evidence="12 19" id="KW-0472">Membrane</keyword>
<dbReference type="Gene3D" id="3.30.40.10">
    <property type="entry name" value="Zinc/RING finger domain, C3HC4 (zinc finger)"/>
    <property type="match status" value="1"/>
</dbReference>
<sequence>MDIVDPILSIASNIYTLVENVKANKNRCRRVSCRVKALEELVRAIKQRGAAQASAVVETGLKELCFTLNSAQKLIQKYTMASWMERILNSSSHGDEFSSVNERLNDAFQVLSGALQVEQGNALYQVFELTSRVKVDEVDGQEDDAELKKLLLEYMKNQQEKMDAMRNEFENVKINVEKVVDILNKPRMTDEDIRMIKPDELKYELPKKPFMVTSTSEVYKGEYHGFTVVIKRYTDPVNASPREVQSVFNKEVETMRRFESPNILRMFGICVQEDGPKPQFLIIMEYCEKGSLREVLDSDSKLSWTRKARMCLDAAQGLYRLHQTEEKSKVHGCINSSKFLVAEGYRVKLGGFELAKTETSLKKTIKDKARENRSLCYSSPQMLNDINHVYNKGCEMYSFGIVLWEVATRKRPFEGCSGKEIYQKVYNEKFLEPLPDDCPEPLVHLISACRAYDSFKRPSAGAKEGSNHSDRDRVGYNRLLLADSKHRIKNVLLSVPYVILPRRLCANVRLCANMRYFREQKNQLKDLRLAFIARRPRRPRSVVRCLAEDLAAWRGRHSPSQMEAMEVDAPVEIQGGGREQQQAAVAGQAENANAPHVISDSGSSTEVDEDEENNDERQMAARAPLRLPATWAFSQRAPGRTATMPSAARGVPRRRRVRQGLRVHYPSQTAAPSRGFPDFLLRAPAASVAEPESSSTTEVSDSDEEEEERGEEGASAAVLPVNPAPPASSHVNASAHHTQPQDVGSANPSSAADNERTEAQHQGIQSVSEASASIQPSPGEENDGDTCTICFEAWTAAGEHRLSTLRCGHLFGFTCIQRWLKAQGQAAKCPQCNKKAKRSDIVLLYASKLKALDNSEQESLKSQNENLTNVGFKKFAQWSQSNAGQQSENSLGCGVKKVSVVNMKASQYVPIHSKQIRGLSFNRQNDSLLLSAALDNTIKLTSLLTNTVVQTYNAGKPVWSCCWCLDNSNYVYAGLSNGSVLVYDTRDTSTHIQELQPLRSRCPVASLCYVPRAASSSFPCGGLIAGSLEGGCFWEQVWDAGSGSLLQKLPADMPVLDISPFAVNGENFLASLTEKMLKLYRQPVVFVFIVVCVDRSPECSSRLTGSVKMADCIRVPLLLLLMCILAAVHPIRGDSNVIARLTGNADNPQNPAGGAGPAAVNAGAADRNLGAGASLPRRRTAGWKLAEEAVCREDLTRLCPKHSWNNNLAVLECLQDKKELLWNYKLNLTTDPKFESVAVEVCKTTISEVKECAAEELGKGYLVSCLVDHRSNISDYQCNQYITKMTSIVFSDYRLICGFMDKCRDDINVLRCGSISTGEKDVHSQGEVIACLEKGLVREVEEQPGAPAIKDDCKKAIMRVAELSSDDFHLDRYLYFACREDRERFCENTLAGEGRVYKCLFNHKFEEAMSERCREALTTRQKLIAQDYKVSYSLAKACKSDLRKYRCSVDTNMPRAREARLSYLLLCLESSVHRGRVVSGECQGEMMDYRRMLMEDFSLSPEIVLHCRSEIEGHCSGLHRKGRTLHCLMRVGRGDMGAIDPNCQRALQTLIQEADPGADYRIDRALNEACESVIQTACKHIRNGDPMILSCLMEHLYTEKMVEDCEHRLLELQYFIARDWKLDPILYKKCQGDAARLCHTHGWNETSEMMPPGAIFSCLYRHAYRSVEQGRRLSRDCKVEVQRILHQRALDVKLDPELQRRCLTDLGKWCSEKTEAGQELECLQDHLEDLVSDCRDVVGNLTELESEDIQIEALLMRACEPVIQAHCHEVADNQIDTGDLMECLVQNKHQKEMNEKCAVGVTHFQLIQIKDFRFSYKFKTACKEDVLKLCPNIKKKVDVVICLSTTVRNDTLQEAKEQRVSVKCRKQLRVEEVEMSEDIRLEPELYDSCKQDITRLCQNVAYGNAQVIECLKENKRQLTSRCHQRIFKLQEVEMVDPELDYQLMRVCKHMIRRFCTESEGKNVLQCLKQNKNSELMDPKCKQMITKRQITQNTDYRLNPVLRKACKADIPKFCQSILNKATADSELEGQVISCLKLKYADQRLSSDCEDQIRVILQESALDYRLDLQLQIHCTQEISRLCPEEAAAQEQTGQVEECLKVNLLKIKQDACKKEVLNMLKESKADIFVDPVLHTACALDIKHHCAAIPPGRGRQMSCLMEALQDKRIRLQPECKKRLQDRIDMWSYAAKVAPAEGFSDLAFQVMTSPSKNYILTMIGAGVALLFLMGLLCGRFTKRVTQELKDRLRTVSVDRMLRDLQSVPRSSRTKR</sequence>
<dbReference type="InterPro" id="IPR036537">
    <property type="entry name" value="Adaptor_Cbl_N_dom_sf"/>
</dbReference>
<dbReference type="SUPFAM" id="SSF57850">
    <property type="entry name" value="RING/U-box"/>
    <property type="match status" value="1"/>
</dbReference>
<evidence type="ECO:0000256" key="6">
    <source>
        <dbReference type="ARBA" id="ARBA00022729"/>
    </source>
</evidence>
<dbReference type="GO" id="GO:0007166">
    <property type="term" value="P:cell surface receptor signaling pathway"/>
    <property type="evidence" value="ECO:0007669"/>
    <property type="project" value="InterPro"/>
</dbReference>
<keyword evidence="4 19" id="KW-0812">Transmembrane</keyword>
<dbReference type="InterPro" id="IPR056527">
    <property type="entry name" value="WD40_RFWD3"/>
</dbReference>
<dbReference type="Pfam" id="PF13639">
    <property type="entry name" value="zf-RING_2"/>
    <property type="match status" value="1"/>
</dbReference>
<dbReference type="Proteomes" id="UP000438429">
    <property type="component" value="Unassembled WGS sequence"/>
</dbReference>
<comment type="subcellular location">
    <subcellularLocation>
        <location evidence="1">Cytoplasmic vesicle</location>
        <location evidence="1">Autophagosome</location>
    </subcellularLocation>
    <subcellularLocation>
        <location evidence="14">Golgi outpost</location>
    </subcellularLocation>
    <subcellularLocation>
        <location evidence="2">Membrane</location>
        <topology evidence="2">Single-pass type I membrane protein</topology>
    </subcellularLocation>
</comment>
<dbReference type="GO" id="GO:0017134">
    <property type="term" value="F:fibroblast growth factor binding"/>
    <property type="evidence" value="ECO:0007669"/>
    <property type="project" value="TreeGrafter"/>
</dbReference>
<feature type="region of interest" description="Disordered" evidence="18">
    <location>
        <begin position="686"/>
        <end position="783"/>
    </location>
</feature>
<dbReference type="InterPro" id="IPR001841">
    <property type="entry name" value="Znf_RING"/>
</dbReference>
<evidence type="ECO:0000256" key="1">
    <source>
        <dbReference type="ARBA" id="ARBA00004419"/>
    </source>
</evidence>
<dbReference type="CDD" id="cd21037">
    <property type="entry name" value="MLKL_NTD"/>
    <property type="match status" value="1"/>
</dbReference>
<dbReference type="Gene3D" id="3.30.200.20">
    <property type="entry name" value="Phosphorylase Kinase, domain 1"/>
    <property type="match status" value="1"/>
</dbReference>
<dbReference type="InterPro" id="IPR059179">
    <property type="entry name" value="MLKL-like_MCAfunc"/>
</dbReference>
<dbReference type="InterPro" id="IPR011009">
    <property type="entry name" value="Kinase-like_dom_sf"/>
</dbReference>
<evidence type="ECO:0000256" key="4">
    <source>
        <dbReference type="ARBA" id="ARBA00022692"/>
    </source>
</evidence>
<dbReference type="GO" id="GO:0008270">
    <property type="term" value="F:zinc ion binding"/>
    <property type="evidence" value="ECO:0007669"/>
    <property type="project" value="UniProtKB-KW"/>
</dbReference>
<feature type="domain" description="RING-type" evidence="21">
    <location>
        <begin position="787"/>
        <end position="833"/>
    </location>
</feature>
<comment type="caution">
    <text evidence="22">The sequence shown here is derived from an EMBL/GenBank/DDBJ whole genome shotgun (WGS) entry which is preliminary data.</text>
</comment>
<dbReference type="PROSITE" id="PS50011">
    <property type="entry name" value="PROTEIN_KINASE_DOM"/>
    <property type="match status" value="1"/>
</dbReference>
<dbReference type="InterPro" id="IPR013083">
    <property type="entry name" value="Znf_RING/FYVE/PHD"/>
</dbReference>
<dbReference type="InterPro" id="IPR000719">
    <property type="entry name" value="Prot_kinase_dom"/>
</dbReference>
<feature type="repeat" description="Cys-rich GLG1" evidence="16">
    <location>
        <begin position="1917"/>
        <end position="1975"/>
    </location>
</feature>
<feature type="region of interest" description="Disordered" evidence="18">
    <location>
        <begin position="576"/>
        <end position="656"/>
    </location>
</feature>
<evidence type="ECO:0000256" key="5">
    <source>
        <dbReference type="ARBA" id="ARBA00022723"/>
    </source>
</evidence>
<keyword evidence="11 19" id="KW-1133">Transmembrane helix</keyword>
<dbReference type="Gene3D" id="1.10.510.10">
    <property type="entry name" value="Transferase(Phosphotransferase) domain 1"/>
    <property type="match status" value="1"/>
</dbReference>
<evidence type="ECO:0000256" key="12">
    <source>
        <dbReference type="ARBA" id="ARBA00023136"/>
    </source>
</evidence>
<evidence type="ECO:0000256" key="18">
    <source>
        <dbReference type="SAM" id="MobiDB-lite"/>
    </source>
</evidence>
<dbReference type="PANTHER" id="PTHR11884">
    <property type="entry name" value="SELECTIN LIGAND RELATED"/>
    <property type="match status" value="1"/>
</dbReference>
<dbReference type="Pfam" id="PF22215">
    <property type="entry name" value="MLKL_N"/>
    <property type="match status" value="1"/>
</dbReference>
<dbReference type="Gene3D" id="1.20.930.20">
    <property type="entry name" value="Adaptor protein Cbl, N-terminal domain"/>
    <property type="match status" value="1"/>
</dbReference>
<feature type="repeat" description="Cys-rich GLG1" evidence="16">
    <location>
        <begin position="1859"/>
        <end position="1916"/>
    </location>
</feature>
<evidence type="ECO:0000259" key="21">
    <source>
        <dbReference type="PROSITE" id="PS50089"/>
    </source>
</evidence>
<feature type="transmembrane region" description="Helical" evidence="19">
    <location>
        <begin position="2209"/>
        <end position="2232"/>
    </location>
</feature>
<feature type="compositionally biased region" description="Polar residues" evidence="18">
    <location>
        <begin position="730"/>
        <end position="752"/>
    </location>
</feature>
<feature type="repeat" description="Cys-rich GLG1" evidence="16">
    <location>
        <begin position="1538"/>
        <end position="1600"/>
    </location>
</feature>
<evidence type="ECO:0000256" key="16">
    <source>
        <dbReference type="PROSITE-ProRule" id="PRU00622"/>
    </source>
</evidence>
<feature type="coiled-coil region" evidence="17">
    <location>
        <begin position="148"/>
        <end position="175"/>
    </location>
</feature>
<accession>A0A6A4T9A4</accession>
<feature type="compositionally biased region" description="Low complexity" evidence="18">
    <location>
        <begin position="579"/>
        <end position="594"/>
    </location>
</feature>
<organism evidence="22 23">
    <name type="scientific">Scophthalmus maximus</name>
    <name type="common">Turbot</name>
    <name type="synonym">Psetta maxima</name>
    <dbReference type="NCBI Taxonomy" id="52904"/>
    <lineage>
        <taxon>Eukaryota</taxon>
        <taxon>Metazoa</taxon>
        <taxon>Chordata</taxon>
        <taxon>Craniata</taxon>
        <taxon>Vertebrata</taxon>
        <taxon>Euteleostomi</taxon>
        <taxon>Actinopterygii</taxon>
        <taxon>Neopterygii</taxon>
        <taxon>Teleostei</taxon>
        <taxon>Neoteleostei</taxon>
        <taxon>Acanthomorphata</taxon>
        <taxon>Carangaria</taxon>
        <taxon>Pleuronectiformes</taxon>
        <taxon>Pleuronectoidei</taxon>
        <taxon>Scophthalmidae</taxon>
        <taxon>Scophthalmus</taxon>
    </lineage>
</organism>
<keyword evidence="5" id="KW-0479">Metal-binding</keyword>
<dbReference type="Pfam" id="PF00839">
    <property type="entry name" value="Cys_rich_FGFR"/>
    <property type="match status" value="15"/>
</dbReference>
<feature type="repeat" description="Cys-rich GLG1" evidence="16">
    <location>
        <begin position="1792"/>
        <end position="1851"/>
    </location>
</feature>
<protein>
    <recommendedName>
        <fullName evidence="3">Golgi apparatus protein 1</fullName>
    </recommendedName>
</protein>
<keyword evidence="9" id="KW-0862">Zinc</keyword>
<evidence type="ECO:0000259" key="20">
    <source>
        <dbReference type="PROSITE" id="PS50011"/>
    </source>
</evidence>
<feature type="repeat" description="Cys-rich GLG1" evidence="16">
    <location>
        <begin position="1976"/>
        <end position="2042"/>
    </location>
</feature>
<dbReference type="SUPFAM" id="SSF50978">
    <property type="entry name" value="WD40 repeat-like"/>
    <property type="match status" value="1"/>
</dbReference>
<feature type="repeat" description="Cys-rich GLG1" evidence="16">
    <location>
        <begin position="1672"/>
        <end position="1731"/>
    </location>
</feature>
<dbReference type="GO" id="GO:0005776">
    <property type="term" value="C:autophagosome"/>
    <property type="evidence" value="ECO:0007669"/>
    <property type="project" value="UniProtKB-SubCell"/>
</dbReference>
<evidence type="ECO:0000256" key="15">
    <source>
        <dbReference type="PROSITE-ProRule" id="PRU00175"/>
    </source>
</evidence>
<feature type="compositionally biased region" description="Acidic residues" evidence="18">
    <location>
        <begin position="700"/>
        <end position="710"/>
    </location>
</feature>
<evidence type="ECO:0000256" key="3">
    <source>
        <dbReference type="ARBA" id="ARBA00018563"/>
    </source>
</evidence>
<dbReference type="Gene3D" id="2.130.10.10">
    <property type="entry name" value="YVTN repeat-like/Quinoprotein amine dehydrogenase"/>
    <property type="match status" value="1"/>
</dbReference>
<dbReference type="InterPro" id="IPR017873">
    <property type="entry name" value="Cys-rich_GLG1_repeat_euk"/>
</dbReference>
<gene>
    <name evidence="22" type="ORF">F2P81_006388</name>
</gene>
<proteinExistence type="predicted"/>
<dbReference type="CDD" id="cd16450">
    <property type="entry name" value="mRING-C3HGC3_RFWD3"/>
    <property type="match status" value="1"/>
</dbReference>
<evidence type="ECO:0000256" key="11">
    <source>
        <dbReference type="ARBA" id="ARBA00022989"/>
    </source>
</evidence>
<dbReference type="PANTHER" id="PTHR11884:SF1">
    <property type="entry name" value="GOLGI APPARATUS PROTEIN 1"/>
    <property type="match status" value="1"/>
</dbReference>
<evidence type="ECO:0000256" key="2">
    <source>
        <dbReference type="ARBA" id="ARBA00004479"/>
    </source>
</evidence>
<evidence type="ECO:0000256" key="8">
    <source>
        <dbReference type="ARBA" id="ARBA00022771"/>
    </source>
</evidence>
<feature type="compositionally biased region" description="Low complexity" evidence="18">
    <location>
        <begin position="686"/>
        <end position="699"/>
    </location>
</feature>
<dbReference type="InterPro" id="IPR039728">
    <property type="entry name" value="GLG1"/>
</dbReference>
<dbReference type="PROSITE" id="PS51289">
    <property type="entry name" value="GLG1_C_RICH"/>
    <property type="match status" value="9"/>
</dbReference>
<evidence type="ECO:0000256" key="17">
    <source>
        <dbReference type="SAM" id="Coils"/>
    </source>
</evidence>
<dbReference type="InterPro" id="IPR001893">
    <property type="entry name" value="Cys-rich_GLG1_repeat"/>
</dbReference>
<keyword evidence="13" id="KW-0325">Glycoprotein</keyword>
<keyword evidence="10" id="KW-0730">Sialic acid</keyword>
<dbReference type="GO" id="GO:0000139">
    <property type="term" value="C:Golgi membrane"/>
    <property type="evidence" value="ECO:0007669"/>
    <property type="project" value="InterPro"/>
</dbReference>
<evidence type="ECO:0000256" key="10">
    <source>
        <dbReference type="ARBA" id="ARBA00022981"/>
    </source>
</evidence>
<keyword evidence="8 15" id="KW-0863">Zinc-finger</keyword>
<feature type="domain" description="Protein kinase" evidence="20">
    <location>
        <begin position="204"/>
        <end position="471"/>
    </location>
</feature>
<evidence type="ECO:0000313" key="23">
    <source>
        <dbReference type="Proteomes" id="UP000438429"/>
    </source>
</evidence>
<dbReference type="InterPro" id="IPR054000">
    <property type="entry name" value="MLKL_N"/>
</dbReference>
<keyword evidence="7" id="KW-0677">Repeat</keyword>
<feature type="compositionally biased region" description="Polar residues" evidence="18">
    <location>
        <begin position="760"/>
        <end position="776"/>
    </location>
</feature>
<dbReference type="InterPro" id="IPR015943">
    <property type="entry name" value="WD40/YVTN_repeat-like_dom_sf"/>
</dbReference>
<keyword evidence="17" id="KW-0175">Coiled coil</keyword>
<dbReference type="Pfam" id="PF23419">
    <property type="entry name" value="WD40_RFWD3"/>
    <property type="match status" value="1"/>
</dbReference>
<feature type="repeat" description="Cys-rich GLG1" evidence="16">
    <location>
        <begin position="1477"/>
        <end position="1536"/>
    </location>
</feature>
<evidence type="ECO:0000313" key="22">
    <source>
        <dbReference type="EMBL" id="KAF0040490.1"/>
    </source>
</evidence>
<keyword evidence="6" id="KW-0732">Signal</keyword>
<dbReference type="SUPFAM" id="SSF56112">
    <property type="entry name" value="Protein kinase-like (PK-like)"/>
    <property type="match status" value="1"/>
</dbReference>
<name>A0A6A4T9A4_SCOMX</name>
<dbReference type="Pfam" id="PF07714">
    <property type="entry name" value="PK_Tyr_Ser-Thr"/>
    <property type="match status" value="1"/>
</dbReference>
<feature type="repeat" description="Cys-rich GLG1" evidence="16">
    <location>
        <begin position="2104"/>
        <end position="2164"/>
    </location>
</feature>
<evidence type="ECO:0000256" key="19">
    <source>
        <dbReference type="SAM" id="Phobius"/>
    </source>
</evidence>
<dbReference type="SMART" id="SM00320">
    <property type="entry name" value="WD40"/>
    <property type="match status" value="2"/>
</dbReference>
<dbReference type="EMBL" id="VEVO01000006">
    <property type="protein sequence ID" value="KAF0040490.1"/>
    <property type="molecule type" value="Genomic_DNA"/>
</dbReference>
<evidence type="ECO:0000256" key="9">
    <source>
        <dbReference type="ARBA" id="ARBA00022833"/>
    </source>
</evidence>
<dbReference type="InterPro" id="IPR001680">
    <property type="entry name" value="WD40_rpt"/>
</dbReference>